<dbReference type="SUPFAM" id="SSF81321">
    <property type="entry name" value="Family A G protein-coupled receptor-like"/>
    <property type="match status" value="1"/>
</dbReference>
<keyword evidence="3" id="KW-1003">Cell membrane</keyword>
<evidence type="ECO:0000256" key="2">
    <source>
        <dbReference type="ARBA" id="ARBA00010663"/>
    </source>
</evidence>
<protein>
    <recommendedName>
        <fullName evidence="13">G-protein coupled receptors family 1 profile domain-containing protein</fullName>
    </recommendedName>
</protein>
<feature type="domain" description="G-protein coupled receptors family 1 profile" evidence="13">
    <location>
        <begin position="196"/>
        <end position="253"/>
    </location>
</feature>
<dbReference type="Gene3D" id="1.20.1070.10">
    <property type="entry name" value="Rhodopsin 7-helix transmembrane proteins"/>
    <property type="match status" value="1"/>
</dbReference>
<organism evidence="14">
    <name type="scientific">Timema tahoe</name>
    <dbReference type="NCBI Taxonomy" id="61484"/>
    <lineage>
        <taxon>Eukaryota</taxon>
        <taxon>Metazoa</taxon>
        <taxon>Ecdysozoa</taxon>
        <taxon>Arthropoda</taxon>
        <taxon>Hexapoda</taxon>
        <taxon>Insecta</taxon>
        <taxon>Pterygota</taxon>
        <taxon>Neoptera</taxon>
        <taxon>Polyneoptera</taxon>
        <taxon>Phasmatodea</taxon>
        <taxon>Timematodea</taxon>
        <taxon>Timematoidea</taxon>
        <taxon>Timematidae</taxon>
        <taxon>Timema</taxon>
    </lineage>
</organism>
<evidence type="ECO:0000256" key="9">
    <source>
        <dbReference type="ARBA" id="ARBA00023180"/>
    </source>
</evidence>
<keyword evidence="7 12" id="KW-0472">Membrane</keyword>
<keyword evidence="8" id="KW-0675">Receptor</keyword>
<evidence type="ECO:0000259" key="13">
    <source>
        <dbReference type="PROSITE" id="PS50262"/>
    </source>
</evidence>
<comment type="similarity">
    <text evidence="2">Belongs to the G-protein coupled receptor 1 family.</text>
</comment>
<dbReference type="PROSITE" id="PS50262">
    <property type="entry name" value="G_PROTEIN_RECEP_F1_2"/>
    <property type="match status" value="1"/>
</dbReference>
<evidence type="ECO:0000256" key="12">
    <source>
        <dbReference type="SAM" id="Phobius"/>
    </source>
</evidence>
<dbReference type="PRINTS" id="PR00237">
    <property type="entry name" value="GPCRRHODOPSN"/>
</dbReference>
<dbReference type="PANTHER" id="PTHR24248:SF174">
    <property type="entry name" value="TYRAMINE_OCTOPAMINE RECEPTOR"/>
    <property type="match status" value="1"/>
</dbReference>
<feature type="transmembrane region" description="Helical" evidence="12">
    <location>
        <begin position="179"/>
        <end position="204"/>
    </location>
</feature>
<dbReference type="InterPro" id="IPR000276">
    <property type="entry name" value="GPCR_Rhodpsn"/>
</dbReference>
<keyword evidence="9" id="KW-0325">Glycoprotein</keyword>
<evidence type="ECO:0000256" key="8">
    <source>
        <dbReference type="ARBA" id="ARBA00023170"/>
    </source>
</evidence>
<evidence type="ECO:0000313" key="14">
    <source>
        <dbReference type="EMBL" id="CAD7454016.1"/>
    </source>
</evidence>
<feature type="compositionally biased region" description="Polar residues" evidence="11">
    <location>
        <begin position="90"/>
        <end position="100"/>
    </location>
</feature>
<comment type="subcellular location">
    <subcellularLocation>
        <location evidence="1">Cell membrane</location>
        <topology evidence="1">Multi-pass membrane protein</topology>
    </subcellularLocation>
</comment>
<gene>
    <name evidence="14" type="ORF">TTEB3V08_LOCUS2133</name>
</gene>
<evidence type="ECO:0000256" key="1">
    <source>
        <dbReference type="ARBA" id="ARBA00004651"/>
    </source>
</evidence>
<evidence type="ECO:0000256" key="3">
    <source>
        <dbReference type="ARBA" id="ARBA00022475"/>
    </source>
</evidence>
<keyword evidence="6" id="KW-0297">G-protein coupled receptor</keyword>
<feature type="region of interest" description="Disordered" evidence="11">
    <location>
        <begin position="83"/>
        <end position="109"/>
    </location>
</feature>
<dbReference type="Pfam" id="PF00001">
    <property type="entry name" value="7tm_1"/>
    <property type="match status" value="1"/>
</dbReference>
<keyword evidence="10" id="KW-0807">Transducer</keyword>
<keyword evidence="4 12" id="KW-0812">Transmembrane</keyword>
<evidence type="ECO:0000256" key="11">
    <source>
        <dbReference type="SAM" id="MobiDB-lite"/>
    </source>
</evidence>
<reference evidence="14" key="1">
    <citation type="submission" date="2020-11" db="EMBL/GenBank/DDBJ databases">
        <authorList>
            <person name="Tran Van P."/>
        </authorList>
    </citation>
    <scope>NUCLEOTIDE SEQUENCE</scope>
</reference>
<dbReference type="InterPro" id="IPR017452">
    <property type="entry name" value="GPCR_Rhodpsn_7TM"/>
</dbReference>
<accession>A0A7R9FK69</accession>
<dbReference type="GO" id="GO:0005886">
    <property type="term" value="C:plasma membrane"/>
    <property type="evidence" value="ECO:0007669"/>
    <property type="project" value="UniProtKB-SubCell"/>
</dbReference>
<name>A0A7R9FK69_9NEOP</name>
<evidence type="ECO:0000256" key="7">
    <source>
        <dbReference type="ARBA" id="ARBA00023136"/>
    </source>
</evidence>
<dbReference type="GO" id="GO:0004930">
    <property type="term" value="F:G protein-coupled receptor activity"/>
    <property type="evidence" value="ECO:0007669"/>
    <property type="project" value="UniProtKB-KW"/>
</dbReference>
<keyword evidence="5 12" id="KW-1133">Transmembrane helix</keyword>
<evidence type="ECO:0000256" key="4">
    <source>
        <dbReference type="ARBA" id="ARBA00022692"/>
    </source>
</evidence>
<evidence type="ECO:0000256" key="5">
    <source>
        <dbReference type="ARBA" id="ARBA00022989"/>
    </source>
</evidence>
<dbReference type="PANTHER" id="PTHR24248">
    <property type="entry name" value="ADRENERGIC RECEPTOR-RELATED G-PROTEIN COUPLED RECEPTOR"/>
    <property type="match status" value="1"/>
</dbReference>
<feature type="transmembrane region" description="Helical" evidence="12">
    <location>
        <begin position="216"/>
        <end position="237"/>
    </location>
</feature>
<evidence type="ECO:0000256" key="10">
    <source>
        <dbReference type="ARBA" id="ARBA00023224"/>
    </source>
</evidence>
<dbReference type="EMBL" id="OE000486">
    <property type="protein sequence ID" value="CAD7454016.1"/>
    <property type="molecule type" value="Genomic_DNA"/>
</dbReference>
<sequence>MAIHWYLCLDQGKPSPVRLTEFRTSISPSLAVKLNTSSALANYATEEGPDTVRKCFAKVDFRGRKVLEWMATHAQMTERERLEGMRTMRRSSASERQSSCVRRPKRARRGRQPASPFLFVSCRVESCIFASVSERLSLDQTPREKAASRRVDAMRDPGTMNASTCAALAEDVEWDDPSLLASLVVLGFIDIMVIVGNCLVIAAVFMSSKLRTVTNLFIVSLAVADLMVGVAVLPFSATWEVFKVSSSVRRESW</sequence>
<proteinExistence type="inferred from homology"/>
<dbReference type="AlphaFoldDB" id="A0A7R9FK69"/>
<evidence type="ECO:0000256" key="6">
    <source>
        <dbReference type="ARBA" id="ARBA00023040"/>
    </source>
</evidence>